<feature type="region of interest" description="Disordered" evidence="1">
    <location>
        <begin position="88"/>
        <end position="110"/>
    </location>
</feature>
<organism evidence="3 4">
    <name type="scientific">Flavobacterium indicum (strain DSM 17447 / CIP 109464 / GPTSA100-9)</name>
    <dbReference type="NCBI Taxonomy" id="1094466"/>
    <lineage>
        <taxon>Bacteria</taxon>
        <taxon>Pseudomonadati</taxon>
        <taxon>Bacteroidota</taxon>
        <taxon>Flavobacteriia</taxon>
        <taxon>Flavobacteriales</taxon>
        <taxon>Flavobacteriaceae</taxon>
        <taxon>Flavobacterium</taxon>
    </lineage>
</organism>
<evidence type="ECO:0000256" key="1">
    <source>
        <dbReference type="SAM" id="MobiDB-lite"/>
    </source>
</evidence>
<evidence type="ECO:0000256" key="2">
    <source>
        <dbReference type="SAM" id="Phobius"/>
    </source>
</evidence>
<sequence length="234" mass="26851">MERNKFENNIQEQFNKRTIAPSAQAWDRLDAMLTVAEEKKPKKGFFWLRTAASFIVFLGIGFFLIENKEGIKTKQEIVFEQKLEQDDAKSDSNSFNPKEENSKTSALATNNGYYSNQKNEVKINEELVSDKPQQIKNLTNYLTDDSSFKNSQINNEITTVNKRKYNYITPESLLAEVEGNKKTIHAKNSYKSTLSVDANDLLSSAESELNQSFKDKAFAKFKEVQAVYNNRNLE</sequence>
<dbReference type="RefSeq" id="WP_014389384.1">
    <property type="nucleotide sequence ID" value="NC_017025.1"/>
</dbReference>
<feature type="transmembrane region" description="Helical" evidence="2">
    <location>
        <begin position="46"/>
        <end position="65"/>
    </location>
</feature>
<dbReference type="KEGG" id="fin:KQS_11775"/>
<dbReference type="AlphaFoldDB" id="H8XR32"/>
<dbReference type="Proteomes" id="UP000007599">
    <property type="component" value="Chromosome I"/>
</dbReference>
<evidence type="ECO:0000313" key="4">
    <source>
        <dbReference type="Proteomes" id="UP000007599"/>
    </source>
</evidence>
<dbReference type="STRING" id="1094466.KQS_11775"/>
<reference evidence="4" key="2">
    <citation type="submission" date="2012-03" db="EMBL/GenBank/DDBJ databases">
        <title>Complete genome sequence of Flavobacterium indicum GPTSA100-9T, isolated from warm spring water.</title>
        <authorList>
            <person name="Barbier P."/>
            <person name="Houel A."/>
            <person name="Loux V."/>
            <person name="Poulain J."/>
            <person name="Bernardet J.-F."/>
            <person name="Touchon M."/>
            <person name="Duchaud E."/>
        </authorList>
    </citation>
    <scope>NUCLEOTIDE SEQUENCE [LARGE SCALE GENOMIC DNA]</scope>
    <source>
        <strain evidence="4">DSM 17447 / CIP 109464 / GPTSA100-9</strain>
    </source>
</reference>
<proteinExistence type="predicted"/>
<dbReference type="EMBL" id="HE774682">
    <property type="protein sequence ID" value="CCG54266.1"/>
    <property type="molecule type" value="Genomic_DNA"/>
</dbReference>
<dbReference type="eggNOG" id="ENOG5032ZQI">
    <property type="taxonomic scope" value="Bacteria"/>
</dbReference>
<keyword evidence="2" id="KW-0812">Transmembrane</keyword>
<accession>H8XR32</accession>
<evidence type="ECO:0000313" key="3">
    <source>
        <dbReference type="EMBL" id="CCG54266.1"/>
    </source>
</evidence>
<keyword evidence="2" id="KW-0472">Membrane</keyword>
<keyword evidence="4" id="KW-1185">Reference proteome</keyword>
<protein>
    <submittedName>
        <fullName evidence="3">Uncharacterized protein</fullName>
    </submittedName>
</protein>
<gene>
    <name evidence="3" type="ordered locus">KQS_11775</name>
</gene>
<keyword evidence="2" id="KW-1133">Transmembrane helix</keyword>
<dbReference type="OrthoDB" id="1247025at2"/>
<dbReference type="HOGENOM" id="CLU_1076429_0_0_10"/>
<name>H8XR32_FLAIG</name>
<reference evidence="3 4" key="1">
    <citation type="journal article" date="2012" name="J. Bacteriol.">
        <title>Complete Genome Sequence of Flavobacterium indicum GPSTA100-9T, Isolated from Warm Spring Water.</title>
        <authorList>
            <person name="Barbier P."/>
            <person name="Houel A."/>
            <person name="Loux V."/>
            <person name="Poulain J."/>
            <person name="Bernardet J.F."/>
            <person name="Touchon M."/>
            <person name="Duchaud E."/>
        </authorList>
    </citation>
    <scope>NUCLEOTIDE SEQUENCE [LARGE SCALE GENOMIC DNA]</scope>
    <source>
        <strain evidence="4">DSM 17447 / CIP 109464 / GPTSA100-9</strain>
    </source>
</reference>
<dbReference type="PATRIC" id="fig|1094466.5.peg.2302"/>